<dbReference type="SMART" id="SM00345">
    <property type="entry name" value="HTH_GNTR"/>
    <property type="match status" value="1"/>
</dbReference>
<comment type="caution">
    <text evidence="5">The sequence shown here is derived from an EMBL/GenBank/DDBJ whole genome shotgun (WGS) entry which is preliminary data.</text>
</comment>
<evidence type="ECO:0000256" key="2">
    <source>
        <dbReference type="ARBA" id="ARBA00023125"/>
    </source>
</evidence>
<evidence type="ECO:0000313" key="5">
    <source>
        <dbReference type="EMBL" id="MBM6399984.1"/>
    </source>
</evidence>
<protein>
    <submittedName>
        <fullName evidence="5">GntR family transcriptional regulator</fullName>
    </submittedName>
</protein>
<dbReference type="Gene3D" id="1.20.120.530">
    <property type="entry name" value="GntR ligand-binding domain-like"/>
    <property type="match status" value="1"/>
</dbReference>
<evidence type="ECO:0000256" key="1">
    <source>
        <dbReference type="ARBA" id="ARBA00023015"/>
    </source>
</evidence>
<dbReference type="SMART" id="SM00895">
    <property type="entry name" value="FCD"/>
    <property type="match status" value="1"/>
</dbReference>
<dbReference type="Pfam" id="PF00392">
    <property type="entry name" value="GntR"/>
    <property type="match status" value="1"/>
</dbReference>
<dbReference type="InterPro" id="IPR011711">
    <property type="entry name" value="GntR_C"/>
</dbReference>
<keyword evidence="3" id="KW-0804">Transcription</keyword>
<sequence>MASGQTIGGAHVPLRDQVLAELRRRIVDGDYPPGERLTEERLAEDFGVSRNPVREALRVVEADGLVSLTPRRGAVVAAPDASTLADLFAVRASLETVAARLAAERAGADDVADLRRLLDRAREATDADDLSTVAELNSALHMRVIDITGNRWMRSISQSLYLHVHWVFKRGAAQRAPHSWEEHIRLVDAIAAGDPDAAEAVAREHVDAAAHAAVDTVADPA</sequence>
<dbReference type="InterPro" id="IPR008920">
    <property type="entry name" value="TF_FadR/GntR_C"/>
</dbReference>
<dbReference type="PANTHER" id="PTHR43537:SF45">
    <property type="entry name" value="GNTR FAMILY REGULATORY PROTEIN"/>
    <property type="match status" value="1"/>
</dbReference>
<dbReference type="EMBL" id="JAFDVD010000007">
    <property type="protein sequence ID" value="MBM6399984.1"/>
    <property type="molecule type" value="Genomic_DNA"/>
</dbReference>
<evidence type="ECO:0000313" key="6">
    <source>
        <dbReference type="Proteomes" id="UP001430172"/>
    </source>
</evidence>
<dbReference type="SUPFAM" id="SSF46785">
    <property type="entry name" value="Winged helix' DNA-binding domain"/>
    <property type="match status" value="1"/>
</dbReference>
<dbReference type="RefSeq" id="WP_204130464.1">
    <property type="nucleotide sequence ID" value="NZ_JAFDVD010000007.1"/>
</dbReference>
<dbReference type="InterPro" id="IPR000524">
    <property type="entry name" value="Tscrpt_reg_HTH_GntR"/>
</dbReference>
<dbReference type="PROSITE" id="PS50949">
    <property type="entry name" value="HTH_GNTR"/>
    <property type="match status" value="1"/>
</dbReference>
<reference evidence="5" key="1">
    <citation type="submission" date="2021-02" db="EMBL/GenBank/DDBJ databases">
        <title>Phycicoccus sp. MQZ13P-5T, whole genome shotgun sequence.</title>
        <authorList>
            <person name="Tuo L."/>
        </authorList>
    </citation>
    <scope>NUCLEOTIDE SEQUENCE</scope>
    <source>
        <strain evidence="5">MQZ13P-5</strain>
    </source>
</reference>
<feature type="domain" description="HTH gntR-type" evidence="4">
    <location>
        <begin position="12"/>
        <end position="79"/>
    </location>
</feature>
<proteinExistence type="predicted"/>
<dbReference type="SUPFAM" id="SSF48008">
    <property type="entry name" value="GntR ligand-binding domain-like"/>
    <property type="match status" value="1"/>
</dbReference>
<dbReference type="InterPro" id="IPR036388">
    <property type="entry name" value="WH-like_DNA-bd_sf"/>
</dbReference>
<keyword evidence="1" id="KW-0805">Transcription regulation</keyword>
<evidence type="ECO:0000256" key="3">
    <source>
        <dbReference type="ARBA" id="ARBA00023163"/>
    </source>
</evidence>
<keyword evidence="6" id="KW-1185">Reference proteome</keyword>
<name>A0ABS2CLP0_9MICO</name>
<keyword evidence="2" id="KW-0238">DNA-binding</keyword>
<dbReference type="CDD" id="cd07377">
    <property type="entry name" value="WHTH_GntR"/>
    <property type="match status" value="1"/>
</dbReference>
<organism evidence="5 6">
    <name type="scientific">Phycicoccus sonneratiae</name>
    <dbReference type="NCBI Taxonomy" id="2807628"/>
    <lineage>
        <taxon>Bacteria</taxon>
        <taxon>Bacillati</taxon>
        <taxon>Actinomycetota</taxon>
        <taxon>Actinomycetes</taxon>
        <taxon>Micrococcales</taxon>
        <taxon>Intrasporangiaceae</taxon>
        <taxon>Phycicoccus</taxon>
    </lineage>
</organism>
<dbReference type="PANTHER" id="PTHR43537">
    <property type="entry name" value="TRANSCRIPTIONAL REGULATOR, GNTR FAMILY"/>
    <property type="match status" value="1"/>
</dbReference>
<dbReference type="Gene3D" id="1.10.10.10">
    <property type="entry name" value="Winged helix-like DNA-binding domain superfamily/Winged helix DNA-binding domain"/>
    <property type="match status" value="1"/>
</dbReference>
<dbReference type="Proteomes" id="UP001430172">
    <property type="component" value="Unassembled WGS sequence"/>
</dbReference>
<dbReference type="Pfam" id="PF07729">
    <property type="entry name" value="FCD"/>
    <property type="match status" value="1"/>
</dbReference>
<dbReference type="PRINTS" id="PR00035">
    <property type="entry name" value="HTHGNTR"/>
</dbReference>
<accession>A0ABS2CLP0</accession>
<dbReference type="InterPro" id="IPR036390">
    <property type="entry name" value="WH_DNA-bd_sf"/>
</dbReference>
<gene>
    <name evidence="5" type="ORF">JQN70_06285</name>
</gene>
<evidence type="ECO:0000259" key="4">
    <source>
        <dbReference type="PROSITE" id="PS50949"/>
    </source>
</evidence>